<dbReference type="InterPro" id="IPR010697">
    <property type="entry name" value="YspA"/>
</dbReference>
<dbReference type="NCBIfam" id="NF010181">
    <property type="entry name" value="PRK13660.1"/>
    <property type="match status" value="1"/>
</dbReference>
<dbReference type="EMBL" id="FNFY01000004">
    <property type="protein sequence ID" value="SDK51445.1"/>
    <property type="molecule type" value="Genomic_DNA"/>
</dbReference>
<name>A0A1G9CJ24_9BACL</name>
<dbReference type="Proteomes" id="UP000199008">
    <property type="component" value="Unassembled WGS sequence"/>
</dbReference>
<proteinExistence type="predicted"/>
<dbReference type="STRING" id="576118.SAMN05216216_10480"/>
<dbReference type="OrthoDB" id="2301957at2"/>
<evidence type="ECO:0000313" key="2">
    <source>
        <dbReference type="Proteomes" id="UP000199008"/>
    </source>
</evidence>
<dbReference type="Gene3D" id="3.40.50.450">
    <property type="match status" value="1"/>
</dbReference>
<dbReference type="PIRSF" id="PIRSF021290">
    <property type="entry name" value="DUF1273"/>
    <property type="match status" value="1"/>
</dbReference>
<evidence type="ECO:0000313" key="1">
    <source>
        <dbReference type="EMBL" id="SDK51445.1"/>
    </source>
</evidence>
<dbReference type="PANTHER" id="PTHR38440">
    <property type="entry name" value="UPF0398 PROTEIN YPSA"/>
    <property type="match status" value="1"/>
</dbReference>
<dbReference type="AlphaFoldDB" id="A0A1G9CJ24"/>
<organism evidence="1 2">
    <name type="scientific">Lacicoccus qingdaonensis</name>
    <dbReference type="NCBI Taxonomy" id="576118"/>
    <lineage>
        <taxon>Bacteria</taxon>
        <taxon>Bacillati</taxon>
        <taxon>Bacillota</taxon>
        <taxon>Bacilli</taxon>
        <taxon>Bacillales</taxon>
        <taxon>Salinicoccaceae</taxon>
        <taxon>Lacicoccus</taxon>
    </lineage>
</organism>
<sequence length="180" mass="21310">MRILISGYRPYELGIFKSDQDEVKVLKAFIRSKLLEYIDEGAEWFIIQGNTGIELYASEEIIALKEDNYDVKLGVLMPFYQFEERFNENDQAILQSVLAKSDFKDYIYKKPYSNPGMFKHINRFLISNTDGAIIVFDEEADSKVRFLYNQILEFLEENPYNIERIQFDEINSYIDSRFDN</sequence>
<protein>
    <submittedName>
        <fullName evidence="1">Uncharacterized SPBc2 prophage-derived protein YoqJ</fullName>
    </submittedName>
</protein>
<keyword evidence="2" id="KW-1185">Reference proteome</keyword>
<accession>A0A1G9CJ24</accession>
<dbReference type="PANTHER" id="PTHR38440:SF1">
    <property type="entry name" value="UPF0398 PROTEIN SPR0331"/>
    <property type="match status" value="1"/>
</dbReference>
<dbReference type="SUPFAM" id="SSF102405">
    <property type="entry name" value="MCP/YpsA-like"/>
    <property type="match status" value="1"/>
</dbReference>
<dbReference type="Pfam" id="PF06908">
    <property type="entry name" value="YpsA"/>
    <property type="match status" value="1"/>
</dbReference>
<reference evidence="2" key="1">
    <citation type="submission" date="2016-10" db="EMBL/GenBank/DDBJ databases">
        <authorList>
            <person name="Varghese N."/>
            <person name="Submissions S."/>
        </authorList>
    </citation>
    <scope>NUCLEOTIDE SEQUENCE [LARGE SCALE GENOMIC DNA]</scope>
    <source>
        <strain evidence="2">CGMCC 1.8895</strain>
    </source>
</reference>
<gene>
    <name evidence="1" type="ORF">SAMN05216216_10480</name>
</gene>